<proteinExistence type="predicted"/>
<keyword evidence="2" id="KW-1185">Reference proteome</keyword>
<comment type="caution">
    <text evidence="1">The sequence shown here is derived from an EMBL/GenBank/DDBJ whole genome shotgun (WGS) entry which is preliminary data.</text>
</comment>
<evidence type="ECO:0000313" key="1">
    <source>
        <dbReference type="EMBL" id="KAJ8869773.1"/>
    </source>
</evidence>
<organism evidence="1 2">
    <name type="scientific">Dryococelus australis</name>
    <dbReference type="NCBI Taxonomy" id="614101"/>
    <lineage>
        <taxon>Eukaryota</taxon>
        <taxon>Metazoa</taxon>
        <taxon>Ecdysozoa</taxon>
        <taxon>Arthropoda</taxon>
        <taxon>Hexapoda</taxon>
        <taxon>Insecta</taxon>
        <taxon>Pterygota</taxon>
        <taxon>Neoptera</taxon>
        <taxon>Polyneoptera</taxon>
        <taxon>Phasmatodea</taxon>
        <taxon>Verophasmatodea</taxon>
        <taxon>Anareolatae</taxon>
        <taxon>Phasmatidae</taxon>
        <taxon>Eurycanthinae</taxon>
        <taxon>Dryococelus</taxon>
    </lineage>
</organism>
<reference evidence="1 2" key="1">
    <citation type="submission" date="2023-02" db="EMBL/GenBank/DDBJ databases">
        <title>LHISI_Scaffold_Assembly.</title>
        <authorList>
            <person name="Stuart O.P."/>
            <person name="Cleave R."/>
            <person name="Magrath M.J.L."/>
            <person name="Mikheyev A.S."/>
        </authorList>
    </citation>
    <scope>NUCLEOTIDE SEQUENCE [LARGE SCALE GENOMIC DNA]</scope>
    <source>
        <strain evidence="1">Daus_M_001</strain>
        <tissue evidence="1">Leg muscle</tissue>
    </source>
</reference>
<protein>
    <submittedName>
        <fullName evidence="1">Uncharacterized protein</fullName>
    </submittedName>
</protein>
<accession>A0ABQ9GEA1</accession>
<dbReference type="Proteomes" id="UP001159363">
    <property type="component" value="Chromosome 12"/>
</dbReference>
<evidence type="ECO:0000313" key="2">
    <source>
        <dbReference type="Proteomes" id="UP001159363"/>
    </source>
</evidence>
<sequence>MVPTSSWSGDRKPVARNIISRCNQRGIKHISSRHMTRDRISTIWKFLDIRHYDASNPKECDAVGNCYLFQSSGSDTQGPRTQEVASQLRDVGRLPDPLVRQPPAAPPRDCCVDCSSTPGGCAGASSVDVCGAWKKLQGSRPPG</sequence>
<gene>
    <name evidence="1" type="ORF">PR048_028781</name>
</gene>
<name>A0ABQ9GEA1_9NEOP</name>
<dbReference type="EMBL" id="JARBHB010000013">
    <property type="protein sequence ID" value="KAJ8869773.1"/>
    <property type="molecule type" value="Genomic_DNA"/>
</dbReference>